<keyword evidence="1" id="KW-0614">Plasmid</keyword>
<dbReference type="EMBL" id="LFKP01000016">
    <property type="protein sequence ID" value="OHV93682.1"/>
    <property type="molecule type" value="Genomic_DNA"/>
</dbReference>
<sequence>MKSTCAPIDPATIREADKVKLIALYGRVCPSDVLANDDPRRDCIAAEMLDIGLADSPDSALQVIAWWDPLVENLKPIVASVRRSFRHLKLEGHYGACA</sequence>
<evidence type="ECO:0000313" key="2">
    <source>
        <dbReference type="Proteomes" id="UP000179840"/>
    </source>
</evidence>
<accession>A0A1S1TZH7</accession>
<protein>
    <submittedName>
        <fullName evidence="1">Uncharacterized protein</fullName>
    </submittedName>
</protein>
<name>A0A1S1TZH7_9BURK</name>
<dbReference type="AlphaFoldDB" id="A0A1S1TZH7"/>
<comment type="caution">
    <text evidence="1">The sequence shown here is derived from an EMBL/GenBank/DDBJ whole genome shotgun (WGS) entry which is preliminary data.</text>
</comment>
<gene>
    <name evidence="1" type="ORF">AKG95_28350</name>
</gene>
<dbReference type="Proteomes" id="UP000179840">
    <property type="component" value="Unassembled WGS sequence"/>
</dbReference>
<dbReference type="RefSeq" id="WP_071080207.1">
    <property type="nucleotide sequence ID" value="NZ_LFKP01000016.1"/>
</dbReference>
<proteinExistence type="predicted"/>
<reference evidence="1 2" key="1">
    <citation type="submission" date="2015-06" db="EMBL/GenBank/DDBJ databases">
        <title>Draft genome sequencing of a biphenyl-degrading bacterium, Janthinobacterium lividum MEG1.</title>
        <authorList>
            <person name="Shimodaira J."/>
            <person name="Hatta T."/>
        </authorList>
    </citation>
    <scope>NUCLEOTIDE SEQUENCE [LARGE SCALE GENOMIC DNA]</scope>
    <source>
        <strain evidence="1 2">MEG1</strain>
        <plasmid evidence="1">pMEG01</plasmid>
    </source>
</reference>
<organism evidence="1 2">
    <name type="scientific">Janthinobacterium lividum</name>
    <dbReference type="NCBI Taxonomy" id="29581"/>
    <lineage>
        <taxon>Bacteria</taxon>
        <taxon>Pseudomonadati</taxon>
        <taxon>Pseudomonadota</taxon>
        <taxon>Betaproteobacteria</taxon>
        <taxon>Burkholderiales</taxon>
        <taxon>Oxalobacteraceae</taxon>
        <taxon>Janthinobacterium</taxon>
    </lineage>
</organism>
<evidence type="ECO:0000313" key="1">
    <source>
        <dbReference type="EMBL" id="OHV93682.1"/>
    </source>
</evidence>
<geneLocation type="plasmid" evidence="1">
    <name>pMEG01</name>
</geneLocation>